<dbReference type="EMBL" id="BKAU01000005">
    <property type="protein sequence ID" value="GEP97707.1"/>
    <property type="molecule type" value="Genomic_DNA"/>
</dbReference>
<sequence length="118" mass="13966">MTRIRDDKYQELSSIAKRTKDQTISSIVRDIIHNNQVKVYTHDESTDLLLEELITLRSELNAIGVNFNQITRHFNTYPEEDKKRFYAKIGFEKYQQVETKIDRLLELISSLCKKWLSG</sequence>
<dbReference type="AlphaFoldDB" id="A0A512RPU2"/>
<name>A0A512RPU2_9BACT</name>
<reference evidence="1 2" key="1">
    <citation type="submission" date="2019-07" db="EMBL/GenBank/DDBJ databases">
        <title>Whole genome shotgun sequence of Chitinophaga cymbidii NBRC 109752.</title>
        <authorList>
            <person name="Hosoyama A."/>
            <person name="Uohara A."/>
            <person name="Ohji S."/>
            <person name="Ichikawa N."/>
        </authorList>
    </citation>
    <scope>NUCLEOTIDE SEQUENCE [LARGE SCALE GENOMIC DNA]</scope>
    <source>
        <strain evidence="1 2">NBRC 109752</strain>
    </source>
</reference>
<evidence type="ECO:0000313" key="1">
    <source>
        <dbReference type="EMBL" id="GEP97707.1"/>
    </source>
</evidence>
<dbReference type="InterPro" id="IPR045788">
    <property type="entry name" value="MobC_2"/>
</dbReference>
<proteinExistence type="predicted"/>
<comment type="caution">
    <text evidence="1">The sequence shown here is derived from an EMBL/GenBank/DDBJ whole genome shotgun (WGS) entry which is preliminary data.</text>
</comment>
<keyword evidence="2" id="KW-1185">Reference proteome</keyword>
<organism evidence="1 2">
    <name type="scientific">Chitinophaga cymbidii</name>
    <dbReference type="NCBI Taxonomy" id="1096750"/>
    <lineage>
        <taxon>Bacteria</taxon>
        <taxon>Pseudomonadati</taxon>
        <taxon>Bacteroidota</taxon>
        <taxon>Chitinophagia</taxon>
        <taxon>Chitinophagales</taxon>
        <taxon>Chitinophagaceae</taxon>
        <taxon>Chitinophaga</taxon>
    </lineage>
</organism>
<accession>A0A512RPU2</accession>
<dbReference type="Proteomes" id="UP000321436">
    <property type="component" value="Unassembled WGS sequence"/>
</dbReference>
<gene>
    <name evidence="1" type="ORF">CCY01nite_39670</name>
</gene>
<protein>
    <recommendedName>
        <fullName evidence="3">Mobilization protein</fullName>
    </recommendedName>
</protein>
<evidence type="ECO:0008006" key="3">
    <source>
        <dbReference type="Google" id="ProtNLM"/>
    </source>
</evidence>
<evidence type="ECO:0000313" key="2">
    <source>
        <dbReference type="Proteomes" id="UP000321436"/>
    </source>
</evidence>
<dbReference type="Pfam" id="PF19514">
    <property type="entry name" value="MobC_2"/>
    <property type="match status" value="1"/>
</dbReference>